<sequence length="472" mass="55477">MADELGMEHLSQLKKAELNQLFYQYLSNFLLNSKEFLSMFTIIVNDYADKWINQLFKYSKCTVQELEKAIAHGVDWRNSSLVPSQRENICVMNNAPYQAVREALYQVFHWDQEKERYCRRIQKGHVQGLLMINEIVEDQNVDRFTLTDLDVDVLDMLCANFLAIAKHHEDVITIEVDELLRMRGLLPKRGGEGRRGGYERSQRLRIMKSLTIIKNLWIDIETVVYQKGKPVEKRLMGNAFDVYDQNESQQVLKYKMGPIFSPFLYGSGRQVIHLPLKILQYDPYRRSWEKRLGRYMHWRWRVQAKKGDYLKPHYISTLLAAIGESLNIRLPSRTRERFESALDTLQEDGLLSAWYYEAWEESIVDSKGWGNTWKQAKIIIQPPEEVVERYAQLKKTTFEVKVKDHQSLTDHVLLGKRVREVRVTNGLSLSQLAQEVEVSQAYISTIERGIKVPSKRVEGKLLRWIEIMEKRQ</sequence>
<gene>
    <name evidence="2" type="ORF">CKF48_14065</name>
</gene>
<dbReference type="EMBL" id="CP022983">
    <property type="protein sequence ID" value="ASV68352.1"/>
    <property type="molecule type" value="Genomic_DNA"/>
</dbReference>
<reference evidence="2 3" key="1">
    <citation type="submission" date="2017-08" db="EMBL/GenBank/DDBJ databases">
        <title>Complete Genome Sequence of Bacillus kochii Oregon-R-modENCODE STRAIN BDGP4, isolated from Drosophila melanogaster gut.</title>
        <authorList>
            <person name="Wan K.H."/>
            <person name="Yu C."/>
            <person name="Park S."/>
            <person name="Hammonds A.S."/>
            <person name="Booth B.W."/>
            <person name="Celniker S.E."/>
        </authorList>
    </citation>
    <scope>NUCLEOTIDE SEQUENCE [LARGE SCALE GENOMIC DNA]</scope>
    <source>
        <strain evidence="2 3">BDGP4</strain>
    </source>
</reference>
<dbReference type="OrthoDB" id="2455104at2"/>
<dbReference type="Proteomes" id="UP000215137">
    <property type="component" value="Chromosome"/>
</dbReference>
<evidence type="ECO:0000313" key="2">
    <source>
        <dbReference type="EMBL" id="ASV68352.1"/>
    </source>
</evidence>
<dbReference type="Gene3D" id="1.10.260.40">
    <property type="entry name" value="lambda repressor-like DNA-binding domains"/>
    <property type="match status" value="1"/>
</dbReference>
<dbReference type="SMART" id="SM00530">
    <property type="entry name" value="HTH_XRE"/>
    <property type="match status" value="1"/>
</dbReference>
<evidence type="ECO:0000313" key="3">
    <source>
        <dbReference type="Proteomes" id="UP000215137"/>
    </source>
</evidence>
<dbReference type="SUPFAM" id="SSF47413">
    <property type="entry name" value="lambda repressor-like DNA-binding domains"/>
    <property type="match status" value="1"/>
</dbReference>
<dbReference type="InterPro" id="IPR010982">
    <property type="entry name" value="Lambda_DNA-bd_dom_sf"/>
</dbReference>
<accession>A0A248TJP7</accession>
<dbReference type="RefSeq" id="WP_095371922.1">
    <property type="nucleotide sequence ID" value="NZ_CP022983.1"/>
</dbReference>
<organism evidence="2 3">
    <name type="scientific">Cytobacillus kochii</name>
    <dbReference type="NCBI Taxonomy" id="859143"/>
    <lineage>
        <taxon>Bacteria</taxon>
        <taxon>Bacillati</taxon>
        <taxon>Bacillota</taxon>
        <taxon>Bacilli</taxon>
        <taxon>Bacillales</taxon>
        <taxon>Bacillaceae</taxon>
        <taxon>Cytobacillus</taxon>
    </lineage>
</organism>
<dbReference type="AlphaFoldDB" id="A0A248TJP7"/>
<proteinExistence type="predicted"/>
<name>A0A248TJP7_9BACI</name>
<feature type="domain" description="HTH cro/C1-type" evidence="1">
    <location>
        <begin position="418"/>
        <end position="454"/>
    </location>
</feature>
<dbReference type="InterPro" id="IPR001387">
    <property type="entry name" value="Cro/C1-type_HTH"/>
</dbReference>
<dbReference type="KEGG" id="bko:CKF48_14065"/>
<evidence type="ECO:0000259" key="1">
    <source>
        <dbReference type="PROSITE" id="PS50943"/>
    </source>
</evidence>
<dbReference type="CDD" id="cd00093">
    <property type="entry name" value="HTH_XRE"/>
    <property type="match status" value="1"/>
</dbReference>
<protein>
    <recommendedName>
        <fullName evidence="1">HTH cro/C1-type domain-containing protein</fullName>
    </recommendedName>
</protein>
<keyword evidence="3" id="KW-1185">Reference proteome</keyword>
<dbReference type="Pfam" id="PF13560">
    <property type="entry name" value="HTH_31"/>
    <property type="match status" value="1"/>
</dbReference>
<dbReference type="PROSITE" id="PS50943">
    <property type="entry name" value="HTH_CROC1"/>
    <property type="match status" value="1"/>
</dbReference>
<dbReference type="GO" id="GO:0003677">
    <property type="term" value="F:DNA binding"/>
    <property type="evidence" value="ECO:0007669"/>
    <property type="project" value="InterPro"/>
</dbReference>